<feature type="transmembrane region" description="Helical" evidence="4">
    <location>
        <begin position="171"/>
        <end position="191"/>
    </location>
</feature>
<feature type="transmembrane region" description="Helical" evidence="4">
    <location>
        <begin position="81"/>
        <end position="102"/>
    </location>
</feature>
<organism evidence="5 6">
    <name type="scientific">Patella caerulea</name>
    <name type="common">Rayed Mediterranean limpet</name>
    <dbReference type="NCBI Taxonomy" id="87958"/>
    <lineage>
        <taxon>Eukaryota</taxon>
        <taxon>Metazoa</taxon>
        <taxon>Spiralia</taxon>
        <taxon>Lophotrochozoa</taxon>
        <taxon>Mollusca</taxon>
        <taxon>Gastropoda</taxon>
        <taxon>Patellogastropoda</taxon>
        <taxon>Patelloidea</taxon>
        <taxon>Patellidae</taxon>
        <taxon>Patella</taxon>
    </lineage>
</organism>
<evidence type="ECO:0008006" key="7">
    <source>
        <dbReference type="Google" id="ProtNLM"/>
    </source>
</evidence>
<name>A0AAN8Q5H8_PATCE</name>
<feature type="transmembrane region" description="Helical" evidence="4">
    <location>
        <begin position="43"/>
        <end position="61"/>
    </location>
</feature>
<keyword evidence="2 4" id="KW-1133">Transmembrane helix</keyword>
<dbReference type="PANTHER" id="PTHR23121:SF9">
    <property type="entry name" value="SODIUM-DEPENDENT GLUCOSE TRANSPORTER 1"/>
    <property type="match status" value="1"/>
</dbReference>
<accession>A0AAN8Q5H8</accession>
<evidence type="ECO:0000313" key="6">
    <source>
        <dbReference type="Proteomes" id="UP001347796"/>
    </source>
</evidence>
<dbReference type="Gene3D" id="1.20.1250.20">
    <property type="entry name" value="MFS general substrate transporter like domains"/>
    <property type="match status" value="2"/>
</dbReference>
<reference evidence="5 6" key="1">
    <citation type="submission" date="2024-01" db="EMBL/GenBank/DDBJ databases">
        <title>The genome of the rayed Mediterranean limpet Patella caerulea (Linnaeus, 1758).</title>
        <authorList>
            <person name="Anh-Thu Weber A."/>
            <person name="Halstead-Nussloch G."/>
        </authorList>
    </citation>
    <scope>NUCLEOTIDE SEQUENCE [LARGE SCALE GENOMIC DNA]</scope>
    <source>
        <strain evidence="5">AATW-2023a</strain>
        <tissue evidence="5">Whole specimen</tissue>
    </source>
</reference>
<dbReference type="AlphaFoldDB" id="A0AAN8Q5H8"/>
<gene>
    <name evidence="5" type="ORF">SNE40_003610</name>
</gene>
<sequence>MEDSNGPVQNDICMEQLNEENGEAENSQSFLQRMKNGRYRIKFLRTVAILFGFVTHGIVFSQRGPSFLDLQLITNTDVEKASTYFTATAVGYMAGSFAGGVLFDRFNSVILLFLSMFGLSLSVIVIPLCSYYGLMLTMMFVSAFFMGWYDTAGNADVVATWGAEGHSYLQIMNFMFAVGGLIAPLITEPFLSKPPDDSMDDSSVIPSTESSNITSMFPVLTNTSLFSDGFNNYSDVKHVESSGEIRLIYAYIISGLLAFHASLPFLVLFLKEKMQKKTIKKLKPDNTEKPRKRDLPLGYFILTLVFINAIYFFDCAVEDTFSGYLLTFVVMQLKWSKSRGSQVTSVYWGSFAVLRFIGIFLIRFLTPVKWLFIFTSALTISLFGFFLCAKYELHIGVWLFTALVGASISIIFATGLNWIEQSVLRLTGKVLSSIIIAGACGSMLNPLIIGHLMQKFTPMWFCYLFLAEIILYFLFFVILFYLSNTVLIKVRYVTPTEQEIDEERSSIQKPFLENGGSKISEG</sequence>
<feature type="transmembrane region" description="Helical" evidence="4">
    <location>
        <begin position="248"/>
        <end position="270"/>
    </location>
</feature>
<dbReference type="InterPro" id="IPR036259">
    <property type="entry name" value="MFS_trans_sf"/>
</dbReference>
<keyword evidence="6" id="KW-1185">Reference proteome</keyword>
<feature type="transmembrane region" description="Helical" evidence="4">
    <location>
        <begin position="460"/>
        <end position="482"/>
    </location>
</feature>
<feature type="transmembrane region" description="Helical" evidence="4">
    <location>
        <begin position="396"/>
        <end position="418"/>
    </location>
</feature>
<comment type="caution">
    <text evidence="5">The sequence shown here is derived from an EMBL/GenBank/DDBJ whole genome shotgun (WGS) entry which is preliminary data.</text>
</comment>
<feature type="transmembrane region" description="Helical" evidence="4">
    <location>
        <begin position="109"/>
        <end position="126"/>
    </location>
</feature>
<evidence type="ECO:0000256" key="1">
    <source>
        <dbReference type="ARBA" id="ARBA00022692"/>
    </source>
</evidence>
<feature type="transmembrane region" description="Helical" evidence="4">
    <location>
        <begin position="132"/>
        <end position="150"/>
    </location>
</feature>
<evidence type="ECO:0000313" key="5">
    <source>
        <dbReference type="EMBL" id="KAK6192065.1"/>
    </source>
</evidence>
<dbReference type="Proteomes" id="UP001347796">
    <property type="component" value="Unassembled WGS sequence"/>
</dbReference>
<protein>
    <recommendedName>
        <fullName evidence="7">Sodium-dependent glucose transporter 1</fullName>
    </recommendedName>
</protein>
<feature type="transmembrane region" description="Helical" evidence="4">
    <location>
        <begin position="371"/>
        <end position="389"/>
    </location>
</feature>
<feature type="transmembrane region" description="Helical" evidence="4">
    <location>
        <begin position="430"/>
        <end position="448"/>
    </location>
</feature>
<evidence type="ECO:0000256" key="3">
    <source>
        <dbReference type="ARBA" id="ARBA00023136"/>
    </source>
</evidence>
<keyword evidence="1 4" id="KW-0812">Transmembrane</keyword>
<dbReference type="PANTHER" id="PTHR23121">
    <property type="entry name" value="SODIUM-DEPENDENT GLUCOSE TRANSPORTER 1"/>
    <property type="match status" value="1"/>
</dbReference>
<evidence type="ECO:0000256" key="2">
    <source>
        <dbReference type="ARBA" id="ARBA00022989"/>
    </source>
</evidence>
<feature type="transmembrane region" description="Helical" evidence="4">
    <location>
        <begin position="295"/>
        <end position="313"/>
    </location>
</feature>
<proteinExistence type="predicted"/>
<feature type="transmembrane region" description="Helical" evidence="4">
    <location>
        <begin position="347"/>
        <end position="365"/>
    </location>
</feature>
<keyword evidence="3 4" id="KW-0472">Membrane</keyword>
<evidence type="ECO:0000256" key="4">
    <source>
        <dbReference type="SAM" id="Phobius"/>
    </source>
</evidence>
<dbReference type="SUPFAM" id="SSF103473">
    <property type="entry name" value="MFS general substrate transporter"/>
    <property type="match status" value="1"/>
</dbReference>
<dbReference type="EMBL" id="JAZGQO010000002">
    <property type="protein sequence ID" value="KAK6192065.1"/>
    <property type="molecule type" value="Genomic_DNA"/>
</dbReference>